<evidence type="ECO:0000256" key="2">
    <source>
        <dbReference type="SAM" id="Phobius"/>
    </source>
</evidence>
<evidence type="ECO:0000256" key="1">
    <source>
        <dbReference type="SAM" id="MobiDB-lite"/>
    </source>
</evidence>
<dbReference type="AlphaFoldDB" id="A0A9N8EKA8"/>
<keyword evidence="2" id="KW-0812">Transmembrane</keyword>
<protein>
    <submittedName>
        <fullName evidence="3">Uncharacterized protein</fullName>
    </submittedName>
</protein>
<evidence type="ECO:0000313" key="4">
    <source>
        <dbReference type="Proteomes" id="UP001153069"/>
    </source>
</evidence>
<feature type="transmembrane region" description="Helical" evidence="2">
    <location>
        <begin position="580"/>
        <end position="604"/>
    </location>
</feature>
<name>A0A9N8EKA8_9STRA</name>
<keyword evidence="4" id="KW-1185">Reference proteome</keyword>
<reference evidence="3" key="1">
    <citation type="submission" date="2020-06" db="EMBL/GenBank/DDBJ databases">
        <authorList>
            <consortium name="Plant Systems Biology data submission"/>
        </authorList>
    </citation>
    <scope>NUCLEOTIDE SEQUENCE</scope>
    <source>
        <strain evidence="3">D6</strain>
    </source>
</reference>
<keyword evidence="2" id="KW-1133">Transmembrane helix</keyword>
<dbReference type="Proteomes" id="UP001153069">
    <property type="component" value="Unassembled WGS sequence"/>
</dbReference>
<sequence>MTPPAVFMDPHERPPPMYTNNPAVSSLLETAEEVAAAGAITSNKYDNGQNNNNKSKILIGNIPNPTVSAGSSVGIANFAVMSSSGSISLQSNSESSFSSACTTERKRRVCVCKWGDACQVMTTGFACNKNDPRGAFVILPSYEVQMITSYCKYLKEDNAAVPLDTSSEDEDPDPDDLEEEEFVVAVHHFHPTVIEKFFDSSREARLEDDLLPMPARTMTSEQRATLVGISSDSDRVVNHQTGAPTGEFWVVPSYPFDQAHADLKKSMGGMRQHDVERCVRRMKREARRQKWEHIVDKWEAVSKRSGFHTSAALLGVHSPTPTPGPARHSLPPIITTSSALASTTNVCNAKSSQVVGQQAASDVVSSDLLFFGASASSPATKDYGSEWDEPEEFKHRSVATAPGPNVGKGSLPDWDAGDQVKRGSLMTAQEVLECEFEEEDDESDLNTTEDAEVVIVSEADEKPEVTGAPQASSTNDPKAEGTSGCKEDDGSLSSISAEGASHEVLRHQSVATSDSSPTEASASTSSTSSSSSSQGLLLSEPKEMENAVQSAMKPSSVLDTHNQSHVEKVSSSVKSRAVRVLAMGMYGAFLLNLFAKAVYCIGALKAHKEAFA</sequence>
<comment type="caution">
    <text evidence="3">The sequence shown here is derived from an EMBL/GenBank/DDBJ whole genome shotgun (WGS) entry which is preliminary data.</text>
</comment>
<keyword evidence="2" id="KW-0472">Membrane</keyword>
<gene>
    <name evidence="3" type="ORF">SEMRO_1401_G269450.1</name>
</gene>
<evidence type="ECO:0000313" key="3">
    <source>
        <dbReference type="EMBL" id="CAB9523297.1"/>
    </source>
</evidence>
<organism evidence="3 4">
    <name type="scientific">Seminavis robusta</name>
    <dbReference type="NCBI Taxonomy" id="568900"/>
    <lineage>
        <taxon>Eukaryota</taxon>
        <taxon>Sar</taxon>
        <taxon>Stramenopiles</taxon>
        <taxon>Ochrophyta</taxon>
        <taxon>Bacillariophyta</taxon>
        <taxon>Bacillariophyceae</taxon>
        <taxon>Bacillariophycidae</taxon>
        <taxon>Naviculales</taxon>
        <taxon>Naviculaceae</taxon>
        <taxon>Seminavis</taxon>
    </lineage>
</organism>
<feature type="region of interest" description="Disordered" evidence="1">
    <location>
        <begin position="508"/>
        <end position="570"/>
    </location>
</feature>
<feature type="compositionally biased region" description="Polar residues" evidence="1">
    <location>
        <begin position="547"/>
        <end position="561"/>
    </location>
</feature>
<proteinExistence type="predicted"/>
<feature type="region of interest" description="Disordered" evidence="1">
    <location>
        <begin position="458"/>
        <end position="494"/>
    </location>
</feature>
<dbReference type="EMBL" id="CAICTM010001399">
    <property type="protein sequence ID" value="CAB9523297.1"/>
    <property type="molecule type" value="Genomic_DNA"/>
</dbReference>
<feature type="compositionally biased region" description="Low complexity" evidence="1">
    <location>
        <begin position="511"/>
        <end position="533"/>
    </location>
</feature>
<accession>A0A9N8EKA8</accession>